<dbReference type="VEuPathDB" id="FungiDB:YALI0_C05929g"/>
<dbReference type="RefSeq" id="XP_501495.3">
    <property type="nucleotide sequence ID" value="XM_501495.3"/>
</dbReference>
<dbReference type="InterPro" id="IPR029063">
    <property type="entry name" value="SAM-dependent_MTases_sf"/>
</dbReference>
<protein>
    <recommendedName>
        <fullName evidence="3">Protein-lysine N-methyltransferase EFM3</fullName>
    </recommendedName>
</protein>
<sequence>MPLTNINHALSQQTPAYVIKPQLALVTQDQLVGYLMADDSFLLSTLPRKYLASILKLYTRGLDEINDNLADIYAEALVPDFSAGAEQDTNTVSYKIDGHVIEIQEQRNVLSGQGGTGRRTWEAALALCEWLSHELRAERGLECVSHVLGTFGFLEDAHVCELGAGTGLSGLFLAKNGIKTTLTDGDDFVVQQLHRTIEANKLQSICLDRRLFWGQDEPDMSENVTHVIAADVTYDPSIAPELTECLSQFAKLKPAPRIIGSATIRDEATYQTFLNECHKRGLKVRPLKELVPPYETDFVFLDPIMAPKVIIAEISAKT</sequence>
<dbReference type="Proteomes" id="UP000182444">
    <property type="component" value="Chromosome 1C"/>
</dbReference>
<accession>A0A1D8N9U9</accession>
<dbReference type="AlphaFoldDB" id="A0A1D8N9U9"/>
<name>A0A1D8N9U9_YARLL</name>
<reference evidence="1 2" key="1">
    <citation type="journal article" date="2016" name="PLoS ONE">
        <title>Sequence Assembly of Yarrowia lipolytica Strain W29/CLIB89 Shows Transposable Element Diversity.</title>
        <authorList>
            <person name="Magnan C."/>
            <person name="Yu J."/>
            <person name="Chang I."/>
            <person name="Jahn E."/>
            <person name="Kanomata Y."/>
            <person name="Wu J."/>
            <person name="Zeller M."/>
            <person name="Oakes M."/>
            <person name="Baldi P."/>
            <person name="Sandmeyer S."/>
        </authorList>
    </citation>
    <scope>NUCLEOTIDE SEQUENCE [LARGE SCALE GENOMIC DNA]</scope>
    <source>
        <strain evidence="2">CLIB89(W29)</strain>
    </source>
</reference>
<dbReference type="Pfam" id="PF10294">
    <property type="entry name" value="Methyltransf_16"/>
    <property type="match status" value="1"/>
</dbReference>
<organism evidence="1 2">
    <name type="scientific">Yarrowia lipolytica</name>
    <name type="common">Candida lipolytica</name>
    <dbReference type="NCBI Taxonomy" id="4952"/>
    <lineage>
        <taxon>Eukaryota</taxon>
        <taxon>Fungi</taxon>
        <taxon>Dikarya</taxon>
        <taxon>Ascomycota</taxon>
        <taxon>Saccharomycotina</taxon>
        <taxon>Dipodascomycetes</taxon>
        <taxon>Dipodascales</taxon>
        <taxon>Dipodascales incertae sedis</taxon>
        <taxon>Yarrowia</taxon>
    </lineage>
</organism>
<dbReference type="GO" id="GO:0008757">
    <property type="term" value="F:S-adenosylmethionine-dependent methyltransferase activity"/>
    <property type="evidence" value="ECO:0007669"/>
    <property type="project" value="UniProtKB-ARBA"/>
</dbReference>
<gene>
    <name evidence="1" type="ORF">YALI1_C07613g</name>
</gene>
<dbReference type="KEGG" id="yli:2909807"/>
<dbReference type="Gene3D" id="3.40.50.150">
    <property type="entry name" value="Vaccinia Virus protein VP39"/>
    <property type="match status" value="1"/>
</dbReference>
<dbReference type="InterPro" id="IPR019410">
    <property type="entry name" value="Methyltransf_16"/>
</dbReference>
<evidence type="ECO:0000313" key="1">
    <source>
        <dbReference type="EMBL" id="AOW02400.1"/>
    </source>
</evidence>
<evidence type="ECO:0000313" key="2">
    <source>
        <dbReference type="Proteomes" id="UP000182444"/>
    </source>
</evidence>
<dbReference type="GeneID" id="2909807"/>
<proteinExistence type="predicted"/>
<dbReference type="EMBL" id="CP017555">
    <property type="protein sequence ID" value="AOW02400.1"/>
    <property type="molecule type" value="Genomic_DNA"/>
</dbReference>
<dbReference type="SUPFAM" id="SSF53335">
    <property type="entry name" value="S-adenosyl-L-methionine-dependent methyltransferases"/>
    <property type="match status" value="1"/>
</dbReference>
<dbReference type="PANTHER" id="PTHR14614:SF130">
    <property type="entry name" value="PROTEIN-LYSINE N-METHYLTRANSFERASE EEF2KMT"/>
    <property type="match status" value="1"/>
</dbReference>
<dbReference type="VEuPathDB" id="FungiDB:YALI1_C07613g"/>
<dbReference type="PANTHER" id="PTHR14614">
    <property type="entry name" value="HEPATOCELLULAR CARCINOMA-ASSOCIATED ANTIGEN"/>
    <property type="match status" value="1"/>
</dbReference>
<dbReference type="GO" id="GO:0005737">
    <property type="term" value="C:cytoplasm"/>
    <property type="evidence" value="ECO:0007669"/>
    <property type="project" value="TreeGrafter"/>
</dbReference>
<dbReference type="eggNOG" id="KOG2497">
    <property type="taxonomic scope" value="Eukaryota"/>
</dbReference>
<evidence type="ECO:0008006" key="3">
    <source>
        <dbReference type="Google" id="ProtNLM"/>
    </source>
</evidence>